<evidence type="ECO:0000313" key="2">
    <source>
        <dbReference type="Proteomes" id="UP000515960"/>
    </source>
</evidence>
<gene>
    <name evidence="1" type="ORF">H8790_00770</name>
</gene>
<organism evidence="1 2">
    <name type="scientific">Oscillibacter hominis</name>
    <dbReference type="NCBI Taxonomy" id="2763056"/>
    <lineage>
        <taxon>Bacteria</taxon>
        <taxon>Bacillati</taxon>
        <taxon>Bacillota</taxon>
        <taxon>Clostridia</taxon>
        <taxon>Eubacteriales</taxon>
        <taxon>Oscillospiraceae</taxon>
        <taxon>Oscillibacter</taxon>
    </lineage>
</organism>
<keyword evidence="2" id="KW-1185">Reference proteome</keyword>
<dbReference type="Pfam" id="PF06314">
    <property type="entry name" value="ADC"/>
    <property type="match status" value="1"/>
</dbReference>
<dbReference type="RefSeq" id="WP_187333207.1">
    <property type="nucleotide sequence ID" value="NZ_CP060490.1"/>
</dbReference>
<dbReference type="InterPro" id="IPR010451">
    <property type="entry name" value="Acetoacetate_decarboxylase"/>
</dbReference>
<protein>
    <submittedName>
        <fullName evidence="1">Acetoacetate decarboxylase family protein</fullName>
    </submittedName>
</protein>
<evidence type="ECO:0000313" key="1">
    <source>
        <dbReference type="EMBL" id="QNL44621.1"/>
    </source>
</evidence>
<accession>A0A7G9B4Z0</accession>
<dbReference type="Gene3D" id="2.40.400.10">
    <property type="entry name" value="Acetoacetate decarboxylase-like"/>
    <property type="match status" value="1"/>
</dbReference>
<dbReference type="AlphaFoldDB" id="A0A7G9B4Z0"/>
<sequence length="252" mass="28973">MQNFRYVPYEPIVGNIRKVGETVFLAELAVNPAEFASRVPEGFQVVSDKAYVVMTEAVLRDEKSKDYDFINPIYSQYYSAGVLVEAEARGHRGWTYALRYFDRDWAVMESRAKGFDAFYAHIRTTRFPTEMIDFYHIQEGSRLKAVATDEGTRPISLGFDADQIVGGVNFDFLFTNRIGLRKVVQLVEERKGESVCDDITRELITKTRYGECWRGRDVQLIFDEKAVGTFSYEVKNAFWFMMGYQAGGIEVL</sequence>
<reference evidence="1 2" key="1">
    <citation type="submission" date="2020-08" db="EMBL/GenBank/DDBJ databases">
        <authorList>
            <person name="Liu C."/>
            <person name="Sun Q."/>
        </authorList>
    </citation>
    <scope>NUCLEOTIDE SEQUENCE [LARGE SCALE GENOMIC DNA]</scope>
    <source>
        <strain evidence="1 2">NSJ-62</strain>
    </source>
</reference>
<dbReference type="InterPro" id="IPR023375">
    <property type="entry name" value="ADC_dom_sf"/>
</dbReference>
<dbReference type="SUPFAM" id="SSF160104">
    <property type="entry name" value="Acetoacetate decarboxylase-like"/>
    <property type="match status" value="1"/>
</dbReference>
<dbReference type="EMBL" id="CP060490">
    <property type="protein sequence ID" value="QNL44621.1"/>
    <property type="molecule type" value="Genomic_DNA"/>
</dbReference>
<proteinExistence type="predicted"/>
<name>A0A7G9B4Z0_9FIRM</name>
<dbReference type="Proteomes" id="UP000515960">
    <property type="component" value="Chromosome"/>
</dbReference>
<dbReference type="KEGG" id="ohi:H8790_00770"/>
<dbReference type="GO" id="GO:0016829">
    <property type="term" value="F:lyase activity"/>
    <property type="evidence" value="ECO:0007669"/>
    <property type="project" value="InterPro"/>
</dbReference>